<feature type="binding site" evidence="18">
    <location>
        <position position="60"/>
    </location>
    <ligand>
        <name>K(+)</name>
        <dbReference type="ChEBI" id="CHEBI:29103"/>
    </ligand>
</feature>
<dbReference type="PANTHER" id="PTHR12592">
    <property type="entry name" value="ATP-DEPENDENT (S)-NAD(P)H-HYDRATE DEHYDRATASE FAMILY MEMBER"/>
    <property type="match status" value="1"/>
</dbReference>
<comment type="cofactor">
    <cofactor evidence="17">
        <name>Mg(2+)</name>
        <dbReference type="ChEBI" id="CHEBI:18420"/>
    </cofactor>
</comment>
<dbReference type="AlphaFoldDB" id="A0A428JD34"/>
<keyword evidence="8 17" id="KW-0521">NADP</keyword>
<dbReference type="PROSITE" id="PS51383">
    <property type="entry name" value="YJEF_C_3"/>
    <property type="match status" value="1"/>
</dbReference>
<feature type="binding site" evidence="17">
    <location>
        <begin position="410"/>
        <end position="414"/>
    </location>
    <ligand>
        <name>AMP</name>
        <dbReference type="ChEBI" id="CHEBI:456215"/>
    </ligand>
</feature>
<dbReference type="GO" id="GO:0110051">
    <property type="term" value="P:metabolite repair"/>
    <property type="evidence" value="ECO:0007669"/>
    <property type="project" value="TreeGrafter"/>
</dbReference>
<dbReference type="InterPro" id="IPR017953">
    <property type="entry name" value="Carbohydrate_kinase_pred_CS"/>
</dbReference>
<dbReference type="HAMAP" id="MF_01966">
    <property type="entry name" value="NADHX_epimerase"/>
    <property type="match status" value="1"/>
</dbReference>
<keyword evidence="12 17" id="KW-0456">Lyase</keyword>
<keyword evidence="7 17" id="KW-0067">ATP-binding</keyword>
<comment type="catalytic activity">
    <reaction evidence="16 17 19">
        <text>(6S)-NADPHX + ADP = AMP + phosphate + NADPH + H(+)</text>
        <dbReference type="Rhea" id="RHEA:32235"/>
        <dbReference type="ChEBI" id="CHEBI:15378"/>
        <dbReference type="ChEBI" id="CHEBI:43474"/>
        <dbReference type="ChEBI" id="CHEBI:57783"/>
        <dbReference type="ChEBI" id="CHEBI:64076"/>
        <dbReference type="ChEBI" id="CHEBI:456215"/>
        <dbReference type="ChEBI" id="CHEBI:456216"/>
        <dbReference type="EC" id="4.2.1.136"/>
    </reaction>
</comment>
<name>A0A428JD34_9BACT</name>
<evidence type="ECO:0000256" key="15">
    <source>
        <dbReference type="ARBA" id="ARBA00048238"/>
    </source>
</evidence>
<proteinExistence type="inferred from homology"/>
<feature type="binding site" evidence="18">
    <location>
        <position position="160"/>
    </location>
    <ligand>
        <name>K(+)</name>
        <dbReference type="ChEBI" id="CHEBI:29103"/>
    </ligand>
</feature>
<dbReference type="Proteomes" id="UP000280066">
    <property type="component" value="Unassembled WGS sequence"/>
</dbReference>
<dbReference type="Pfam" id="PF01256">
    <property type="entry name" value="Carb_kinase"/>
    <property type="match status" value="1"/>
</dbReference>
<comment type="catalytic activity">
    <reaction evidence="15 17 19">
        <text>(6S)-NADHX + ADP = AMP + phosphate + NADH + H(+)</text>
        <dbReference type="Rhea" id="RHEA:32223"/>
        <dbReference type="ChEBI" id="CHEBI:15378"/>
        <dbReference type="ChEBI" id="CHEBI:43474"/>
        <dbReference type="ChEBI" id="CHEBI:57945"/>
        <dbReference type="ChEBI" id="CHEBI:64074"/>
        <dbReference type="ChEBI" id="CHEBI:456215"/>
        <dbReference type="ChEBI" id="CHEBI:456216"/>
        <dbReference type="EC" id="4.2.1.136"/>
    </reaction>
</comment>
<dbReference type="CDD" id="cd01171">
    <property type="entry name" value="YXKO-related"/>
    <property type="match status" value="1"/>
</dbReference>
<feature type="binding site" evidence="18">
    <location>
        <begin position="128"/>
        <end position="134"/>
    </location>
    <ligand>
        <name>(6S)-NADPHX</name>
        <dbReference type="ChEBI" id="CHEBI:64076"/>
    </ligand>
</feature>
<dbReference type="HAMAP" id="MF_01965">
    <property type="entry name" value="NADHX_dehydratase"/>
    <property type="match status" value="1"/>
</dbReference>
<evidence type="ECO:0000256" key="16">
    <source>
        <dbReference type="ARBA" id="ARBA00049209"/>
    </source>
</evidence>
<evidence type="ECO:0000256" key="7">
    <source>
        <dbReference type="ARBA" id="ARBA00022840"/>
    </source>
</evidence>
<comment type="subunit">
    <text evidence="17">Homotetramer.</text>
</comment>
<dbReference type="GO" id="GO:0052856">
    <property type="term" value="F:NAD(P)HX epimerase activity"/>
    <property type="evidence" value="ECO:0007669"/>
    <property type="project" value="UniProtKB-UniRule"/>
</dbReference>
<accession>A0A428JD34</accession>
<organism evidence="22 23">
    <name type="scientific">Hymenobacter metallilatus</name>
    <dbReference type="NCBI Taxonomy" id="2493666"/>
    <lineage>
        <taxon>Bacteria</taxon>
        <taxon>Pseudomonadati</taxon>
        <taxon>Bacteroidota</taxon>
        <taxon>Cytophagia</taxon>
        <taxon>Cytophagales</taxon>
        <taxon>Hymenobacteraceae</taxon>
        <taxon>Hymenobacter</taxon>
    </lineage>
</organism>
<feature type="binding site" evidence="17">
    <location>
        <position position="374"/>
    </location>
    <ligand>
        <name>(6S)-NADPHX</name>
        <dbReference type="ChEBI" id="CHEBI:64076"/>
    </ligand>
</feature>
<keyword evidence="6 17" id="KW-0547">Nucleotide-binding</keyword>
<dbReference type="GO" id="GO:0046872">
    <property type="term" value="F:metal ion binding"/>
    <property type="evidence" value="ECO:0007669"/>
    <property type="project" value="UniProtKB-UniRule"/>
</dbReference>
<evidence type="ECO:0000256" key="19">
    <source>
        <dbReference type="PIRNR" id="PIRNR017184"/>
    </source>
</evidence>
<evidence type="ECO:0000256" key="17">
    <source>
        <dbReference type="HAMAP-Rule" id="MF_01965"/>
    </source>
</evidence>
<evidence type="ECO:0000256" key="12">
    <source>
        <dbReference type="ARBA" id="ARBA00023239"/>
    </source>
</evidence>
<dbReference type="SUPFAM" id="SSF64153">
    <property type="entry name" value="YjeF N-terminal domain-like"/>
    <property type="match status" value="1"/>
</dbReference>
<dbReference type="PANTHER" id="PTHR12592:SF0">
    <property type="entry name" value="ATP-DEPENDENT (S)-NAD(P)H-HYDRATE DEHYDRATASE"/>
    <property type="match status" value="1"/>
</dbReference>
<dbReference type="SUPFAM" id="SSF53613">
    <property type="entry name" value="Ribokinase-like"/>
    <property type="match status" value="1"/>
</dbReference>
<evidence type="ECO:0000256" key="9">
    <source>
        <dbReference type="ARBA" id="ARBA00022958"/>
    </source>
</evidence>
<dbReference type="OrthoDB" id="9806925at2"/>
<feature type="binding site" evidence="17">
    <location>
        <position position="439"/>
    </location>
    <ligand>
        <name>AMP</name>
        <dbReference type="ChEBI" id="CHEBI:456215"/>
    </ligand>
</feature>
<evidence type="ECO:0000256" key="1">
    <source>
        <dbReference type="ARBA" id="ARBA00000013"/>
    </source>
</evidence>
<dbReference type="NCBIfam" id="TIGR00197">
    <property type="entry name" value="yjeF_nterm"/>
    <property type="match status" value="1"/>
</dbReference>
<comment type="cofactor">
    <cofactor evidence="18 19">
        <name>K(+)</name>
        <dbReference type="ChEBI" id="CHEBI:29103"/>
    </cofactor>
    <text evidence="18 19">Binds 1 potassium ion per subunit.</text>
</comment>
<evidence type="ECO:0000256" key="8">
    <source>
        <dbReference type="ARBA" id="ARBA00022857"/>
    </source>
</evidence>
<dbReference type="EMBL" id="RWIS01000010">
    <property type="protein sequence ID" value="RSK30198.1"/>
    <property type="molecule type" value="Genomic_DNA"/>
</dbReference>
<evidence type="ECO:0000256" key="5">
    <source>
        <dbReference type="ARBA" id="ARBA00022723"/>
    </source>
</evidence>
<comment type="function">
    <text evidence="14 19">Bifunctional enzyme that catalyzes the epimerization of the S- and R-forms of NAD(P)HX and the dehydration of the S-form of NAD(P)HX at the expense of ADP, which is converted to AMP. This allows the repair of both epimers of NAD(P)HX, a damaged form of NAD(P)H that is a result of enzymatic or heat-dependent hydration.</text>
</comment>
<feature type="binding site" evidence="17">
    <location>
        <position position="440"/>
    </location>
    <ligand>
        <name>(6S)-NADPHX</name>
        <dbReference type="ChEBI" id="CHEBI:64076"/>
    </ligand>
</feature>
<evidence type="ECO:0000256" key="3">
    <source>
        <dbReference type="ARBA" id="ARBA00006001"/>
    </source>
</evidence>
<evidence type="ECO:0000256" key="18">
    <source>
        <dbReference type="HAMAP-Rule" id="MF_01966"/>
    </source>
</evidence>
<keyword evidence="10 17" id="KW-0520">NAD</keyword>
<evidence type="ECO:0000256" key="2">
    <source>
        <dbReference type="ARBA" id="ARBA00000909"/>
    </source>
</evidence>
<keyword evidence="9 18" id="KW-0630">Potassium</keyword>
<dbReference type="PIRSF" id="PIRSF017184">
    <property type="entry name" value="Nnr"/>
    <property type="match status" value="1"/>
</dbReference>
<dbReference type="NCBIfam" id="TIGR00196">
    <property type="entry name" value="yjeF_cterm"/>
    <property type="match status" value="1"/>
</dbReference>
<dbReference type="EC" id="5.1.99.6" evidence="19"/>
<keyword evidence="11 18" id="KW-0413">Isomerase</keyword>
<feature type="binding site" evidence="18">
    <location>
        <position position="124"/>
    </location>
    <ligand>
        <name>K(+)</name>
        <dbReference type="ChEBI" id="CHEBI:29103"/>
    </ligand>
</feature>
<dbReference type="InterPro" id="IPR036652">
    <property type="entry name" value="YjeF_N_dom_sf"/>
</dbReference>
<comment type="similarity">
    <text evidence="18">Belongs to the NnrE/AIBP family.</text>
</comment>
<evidence type="ECO:0000256" key="4">
    <source>
        <dbReference type="ARBA" id="ARBA00009524"/>
    </source>
</evidence>
<dbReference type="GO" id="GO:0005524">
    <property type="term" value="F:ATP binding"/>
    <property type="evidence" value="ECO:0007669"/>
    <property type="project" value="UniProtKB-UniRule"/>
</dbReference>
<dbReference type="InterPro" id="IPR004443">
    <property type="entry name" value="YjeF_N_dom"/>
</dbReference>
<dbReference type="PROSITE" id="PS51385">
    <property type="entry name" value="YJEF_N"/>
    <property type="match status" value="1"/>
</dbReference>
<evidence type="ECO:0000256" key="11">
    <source>
        <dbReference type="ARBA" id="ARBA00023235"/>
    </source>
</evidence>
<dbReference type="Pfam" id="PF03853">
    <property type="entry name" value="YjeF_N"/>
    <property type="match status" value="1"/>
</dbReference>
<dbReference type="Gene3D" id="3.40.1190.20">
    <property type="match status" value="1"/>
</dbReference>
<evidence type="ECO:0000256" key="6">
    <source>
        <dbReference type="ARBA" id="ARBA00022741"/>
    </source>
</evidence>
<dbReference type="EC" id="4.2.1.136" evidence="19"/>
<comment type="function">
    <text evidence="17">Catalyzes the dehydration of the S-form of NAD(P)HX at the expense of ADP, which is converted to AMP. Together with NAD(P)HX epimerase, which catalyzes the epimerization of the S- and R-forms, the enzyme allows the repair of both epimers of NAD(P)HX, a damaged form of NAD(P)H that is a result of enzymatic or heat-dependent hydration.</text>
</comment>
<keyword evidence="13" id="KW-0511">Multifunctional enzyme</keyword>
<feature type="domain" description="YjeF N-terminal" evidence="21">
    <location>
        <begin position="9"/>
        <end position="215"/>
    </location>
</feature>
<dbReference type="Gene3D" id="3.40.50.10260">
    <property type="entry name" value="YjeF N-terminal domain"/>
    <property type="match status" value="1"/>
</dbReference>
<dbReference type="PROSITE" id="PS01050">
    <property type="entry name" value="YJEF_C_2"/>
    <property type="match status" value="1"/>
</dbReference>
<evidence type="ECO:0000313" key="23">
    <source>
        <dbReference type="Proteomes" id="UP000280066"/>
    </source>
</evidence>
<evidence type="ECO:0000256" key="10">
    <source>
        <dbReference type="ARBA" id="ARBA00023027"/>
    </source>
</evidence>
<comment type="catalytic activity">
    <reaction evidence="1 18 19">
        <text>(6R)-NADHX = (6S)-NADHX</text>
        <dbReference type="Rhea" id="RHEA:32215"/>
        <dbReference type="ChEBI" id="CHEBI:64074"/>
        <dbReference type="ChEBI" id="CHEBI:64075"/>
        <dbReference type="EC" id="5.1.99.6"/>
    </reaction>
</comment>
<evidence type="ECO:0000256" key="14">
    <source>
        <dbReference type="ARBA" id="ARBA00025153"/>
    </source>
</evidence>
<comment type="similarity">
    <text evidence="3 19">In the N-terminal section; belongs to the NnrE/AIBP family.</text>
</comment>
<evidence type="ECO:0000256" key="13">
    <source>
        <dbReference type="ARBA" id="ARBA00023268"/>
    </source>
</evidence>
<feature type="binding site" evidence="17">
    <location>
        <position position="260"/>
    </location>
    <ligand>
        <name>(6S)-NADPHX</name>
        <dbReference type="ChEBI" id="CHEBI:64076"/>
    </ligand>
</feature>
<comment type="catalytic activity">
    <reaction evidence="2 18 19">
        <text>(6R)-NADPHX = (6S)-NADPHX</text>
        <dbReference type="Rhea" id="RHEA:32227"/>
        <dbReference type="ChEBI" id="CHEBI:64076"/>
        <dbReference type="ChEBI" id="CHEBI:64077"/>
        <dbReference type="EC" id="5.1.99.6"/>
    </reaction>
</comment>
<dbReference type="GO" id="GO:0046496">
    <property type="term" value="P:nicotinamide nucleotide metabolic process"/>
    <property type="evidence" value="ECO:0007669"/>
    <property type="project" value="UniProtKB-UniRule"/>
</dbReference>
<comment type="caution">
    <text evidence="18">Lacks conserved residue(s) required for the propagation of feature annotation.</text>
</comment>
<keyword evidence="23" id="KW-1185">Reference proteome</keyword>
<dbReference type="RefSeq" id="WP_125432137.1">
    <property type="nucleotide sequence ID" value="NZ_RWIS01000010.1"/>
</dbReference>
<dbReference type="InterPro" id="IPR030677">
    <property type="entry name" value="Nnr"/>
</dbReference>
<evidence type="ECO:0000313" key="22">
    <source>
        <dbReference type="EMBL" id="RSK30198.1"/>
    </source>
</evidence>
<reference evidence="22 23" key="1">
    <citation type="submission" date="2018-12" db="EMBL/GenBank/DDBJ databases">
        <authorList>
            <person name="Feng G."/>
            <person name="Zhu H."/>
        </authorList>
    </citation>
    <scope>NUCLEOTIDE SEQUENCE [LARGE SCALE GENOMIC DNA]</scope>
    <source>
        <strain evidence="22 23">9PBR-2</strain>
    </source>
</reference>
<evidence type="ECO:0000259" key="21">
    <source>
        <dbReference type="PROSITE" id="PS51385"/>
    </source>
</evidence>
<gene>
    <name evidence="18" type="primary">nnrE</name>
    <name evidence="17" type="synonym">nnrD</name>
    <name evidence="22" type="ORF">EI290_15205</name>
</gene>
<feature type="binding site" evidence="18">
    <location>
        <position position="157"/>
    </location>
    <ligand>
        <name>(6S)-NADPHX</name>
        <dbReference type="ChEBI" id="CHEBI:64076"/>
    </ligand>
</feature>
<feature type="domain" description="YjeF C-terminal" evidence="20">
    <location>
        <begin position="225"/>
        <end position="500"/>
    </location>
</feature>
<feature type="binding site" evidence="17">
    <location>
        <position position="323"/>
    </location>
    <ligand>
        <name>(6S)-NADPHX</name>
        <dbReference type="ChEBI" id="CHEBI:64076"/>
    </ligand>
</feature>
<feature type="binding site" evidence="18">
    <location>
        <begin position="59"/>
        <end position="63"/>
    </location>
    <ligand>
        <name>(6S)-NADPHX</name>
        <dbReference type="ChEBI" id="CHEBI:64076"/>
    </ligand>
</feature>
<dbReference type="InterPro" id="IPR000631">
    <property type="entry name" value="CARKD"/>
</dbReference>
<comment type="similarity">
    <text evidence="17">Belongs to the NnrD/CARKD family.</text>
</comment>
<dbReference type="InterPro" id="IPR029056">
    <property type="entry name" value="Ribokinase-like"/>
</dbReference>
<sequence>MKLLSAALTRTLDQATIQAQGITSLELMERAATALFDWILTELRPAYSTPIHLFCGPGNNGGDGLALARLLHEAGYAAHVWLLPAKRYSADFTANRLRLPAEVPCQELAAARFPELPASAVLIDALFGTGLSRPLTDLAAEVVAHLNRSPALRIAVDLPSGLLADAPQPPDSPLVQAHYTLCFELPKLAFLLPGHAAFVGEWHTLQIGLEQEVIHNMAVDNYFIEDNYLKGCLPKRPRFSHKGTFGHALLLAGSQGKVGAAVLAATACLRGGVGLLTVRVPQVGYAILQTAVPEAMCLPDSAPDILTELPDLTPYAAVGMGPGLGQQAASREVLRQLLQTATVPLVLDADALNLLGANRELLELLPPDTLLTPHPKEFERLVGIPARHDYHRLEQLRAFVRQHRCYCVLKDAYTAVAAPDGTLYFNGSGNPGMATGGSGDVLTGLLLALRADKRLSALDAALLGVYAHGRAGDLAAQETGEAGLIASDLVRFIGPALQELTASAPGL</sequence>
<protein>
    <recommendedName>
        <fullName evidence="19">Bifunctional NAD(P)H-hydrate repair enzyme</fullName>
    </recommendedName>
    <alternativeName>
        <fullName evidence="19">Nicotinamide nucleotide repair protein</fullName>
    </alternativeName>
    <domain>
        <recommendedName>
            <fullName evidence="19">ADP-dependent (S)-NAD(P)H-hydrate dehydratase</fullName>
            <ecNumber evidence="19">4.2.1.136</ecNumber>
        </recommendedName>
        <alternativeName>
            <fullName evidence="19">ADP-dependent NAD(P)HX dehydratase</fullName>
        </alternativeName>
    </domain>
    <domain>
        <recommendedName>
            <fullName evidence="19">NAD(P)H-hydrate epimerase</fullName>
            <ecNumber evidence="19">5.1.99.6</ecNumber>
        </recommendedName>
    </domain>
</protein>
<comment type="function">
    <text evidence="18">Catalyzes the epimerization of the S- and R-forms of NAD(P)HX, a damaged form of NAD(P)H that is a result of enzymatic or heat-dependent hydration. This is a prerequisite for the S-specific NAD(P)H-hydrate dehydratase to allow the repair of both epimers of NAD(P)HX.</text>
</comment>
<comment type="similarity">
    <text evidence="4 19">In the C-terminal section; belongs to the NnrD/CARKD family.</text>
</comment>
<comment type="caution">
    <text evidence="22">The sequence shown here is derived from an EMBL/GenBank/DDBJ whole genome shotgun (WGS) entry which is preliminary data.</text>
</comment>
<evidence type="ECO:0000259" key="20">
    <source>
        <dbReference type="PROSITE" id="PS51383"/>
    </source>
</evidence>
<dbReference type="GO" id="GO:0052855">
    <property type="term" value="F:ADP-dependent NAD(P)H-hydrate dehydratase activity"/>
    <property type="evidence" value="ECO:0007669"/>
    <property type="project" value="UniProtKB-UniRule"/>
</dbReference>
<keyword evidence="5 18" id="KW-0479">Metal-binding</keyword>